<dbReference type="SUPFAM" id="SSF48726">
    <property type="entry name" value="Immunoglobulin"/>
    <property type="match status" value="1"/>
</dbReference>
<protein>
    <recommendedName>
        <fullName evidence="1">Ig-like domain-containing protein</fullName>
    </recommendedName>
</protein>
<evidence type="ECO:0000259" key="1">
    <source>
        <dbReference type="PROSITE" id="PS50835"/>
    </source>
</evidence>
<dbReference type="PANTHER" id="PTHR21063:SF4">
    <property type="entry name" value="CD48 ANTIGEN-RELATED"/>
    <property type="match status" value="1"/>
</dbReference>
<dbReference type="PROSITE" id="PS50835">
    <property type="entry name" value="IG_LIKE"/>
    <property type="match status" value="1"/>
</dbReference>
<proteinExistence type="predicted"/>
<comment type="caution">
    <text evidence="2">The sequence shown here is derived from an EMBL/GenBank/DDBJ whole genome shotgun (WGS) entry which is preliminary data.</text>
</comment>
<evidence type="ECO:0000313" key="2">
    <source>
        <dbReference type="EMBL" id="KAL0161101.1"/>
    </source>
</evidence>
<dbReference type="Gene3D" id="2.60.40.10">
    <property type="entry name" value="Immunoglobulins"/>
    <property type="match status" value="1"/>
</dbReference>
<sequence>MEGDSVTLNPDLAQIQNALEILWNFNGNLTVVKSGENGISFSDDKRFKGRLQLNHTGSLTIKNMRIKHSGSYKLQIEHDTGFSDQEFTVTVS</sequence>
<evidence type="ECO:0000313" key="3">
    <source>
        <dbReference type="Proteomes" id="UP001529510"/>
    </source>
</evidence>
<dbReference type="EMBL" id="JAMKFB020000022">
    <property type="protein sequence ID" value="KAL0161101.1"/>
    <property type="molecule type" value="Genomic_DNA"/>
</dbReference>
<feature type="non-terminal residue" evidence="2">
    <location>
        <position position="92"/>
    </location>
</feature>
<dbReference type="Pfam" id="PF07686">
    <property type="entry name" value="V-set"/>
    <property type="match status" value="1"/>
</dbReference>
<dbReference type="InterPro" id="IPR013783">
    <property type="entry name" value="Ig-like_fold"/>
</dbReference>
<dbReference type="InterPro" id="IPR013106">
    <property type="entry name" value="Ig_V-set"/>
</dbReference>
<dbReference type="InterPro" id="IPR036179">
    <property type="entry name" value="Ig-like_dom_sf"/>
</dbReference>
<gene>
    <name evidence="2" type="ORF">M9458_044826</name>
</gene>
<dbReference type="Proteomes" id="UP001529510">
    <property type="component" value="Unassembled WGS sequence"/>
</dbReference>
<accession>A0ABD0NIZ1</accession>
<name>A0ABD0NIZ1_CIRMR</name>
<keyword evidence="3" id="KW-1185">Reference proteome</keyword>
<feature type="domain" description="Ig-like" evidence="1">
    <location>
        <begin position="1"/>
        <end position="90"/>
    </location>
</feature>
<dbReference type="PANTHER" id="PTHR21063">
    <property type="entry name" value="LFA-3"/>
    <property type="match status" value="1"/>
</dbReference>
<dbReference type="InterPro" id="IPR007110">
    <property type="entry name" value="Ig-like_dom"/>
</dbReference>
<organism evidence="2 3">
    <name type="scientific">Cirrhinus mrigala</name>
    <name type="common">Mrigala</name>
    <dbReference type="NCBI Taxonomy" id="683832"/>
    <lineage>
        <taxon>Eukaryota</taxon>
        <taxon>Metazoa</taxon>
        <taxon>Chordata</taxon>
        <taxon>Craniata</taxon>
        <taxon>Vertebrata</taxon>
        <taxon>Euteleostomi</taxon>
        <taxon>Actinopterygii</taxon>
        <taxon>Neopterygii</taxon>
        <taxon>Teleostei</taxon>
        <taxon>Ostariophysi</taxon>
        <taxon>Cypriniformes</taxon>
        <taxon>Cyprinidae</taxon>
        <taxon>Labeoninae</taxon>
        <taxon>Labeonini</taxon>
        <taxon>Cirrhinus</taxon>
    </lineage>
</organism>
<reference evidence="2 3" key="1">
    <citation type="submission" date="2024-05" db="EMBL/GenBank/DDBJ databases">
        <title>Genome sequencing and assembly of Indian major carp, Cirrhinus mrigala (Hamilton, 1822).</title>
        <authorList>
            <person name="Mohindra V."/>
            <person name="Chowdhury L.M."/>
            <person name="Lal K."/>
            <person name="Jena J.K."/>
        </authorList>
    </citation>
    <scope>NUCLEOTIDE SEQUENCE [LARGE SCALE GENOMIC DNA]</scope>
    <source>
        <strain evidence="2">CM1030</strain>
        <tissue evidence="2">Blood</tissue>
    </source>
</reference>
<dbReference type="AlphaFoldDB" id="A0ABD0NIZ1"/>